<proteinExistence type="predicted"/>
<dbReference type="AlphaFoldDB" id="A0A0D0D7J0"/>
<dbReference type="OrthoDB" id="2705420at2759"/>
<evidence type="ECO:0000313" key="2">
    <source>
        <dbReference type="EMBL" id="KIK76249.1"/>
    </source>
</evidence>
<dbReference type="InParanoid" id="A0A0D0D7J0"/>
<dbReference type="EMBL" id="KN827591">
    <property type="protein sequence ID" value="KIK76249.1"/>
    <property type="molecule type" value="Genomic_DNA"/>
</dbReference>
<name>A0A0D0D7J0_9AGAM</name>
<reference evidence="3" key="2">
    <citation type="submission" date="2015-01" db="EMBL/GenBank/DDBJ databases">
        <title>Evolutionary Origins and Diversification of the Mycorrhizal Mutualists.</title>
        <authorList>
            <consortium name="DOE Joint Genome Institute"/>
            <consortium name="Mycorrhizal Genomics Consortium"/>
            <person name="Kohler A."/>
            <person name="Kuo A."/>
            <person name="Nagy L.G."/>
            <person name="Floudas D."/>
            <person name="Copeland A."/>
            <person name="Barry K.W."/>
            <person name="Cichocki N."/>
            <person name="Veneault-Fourrey C."/>
            <person name="LaButti K."/>
            <person name="Lindquist E.A."/>
            <person name="Lipzen A."/>
            <person name="Lundell T."/>
            <person name="Morin E."/>
            <person name="Murat C."/>
            <person name="Riley R."/>
            <person name="Ohm R."/>
            <person name="Sun H."/>
            <person name="Tunlid A."/>
            <person name="Henrissat B."/>
            <person name="Grigoriev I.V."/>
            <person name="Hibbett D.S."/>
            <person name="Martin F."/>
        </authorList>
    </citation>
    <scope>NUCLEOTIDE SEQUENCE [LARGE SCALE GENOMIC DNA]</scope>
    <source>
        <strain evidence="3">Ve08.2h10</strain>
    </source>
</reference>
<feature type="compositionally biased region" description="Basic and acidic residues" evidence="1">
    <location>
        <begin position="54"/>
        <end position="71"/>
    </location>
</feature>
<evidence type="ECO:0000256" key="1">
    <source>
        <dbReference type="SAM" id="MobiDB-lite"/>
    </source>
</evidence>
<reference evidence="2 3" key="1">
    <citation type="submission" date="2014-04" db="EMBL/GenBank/DDBJ databases">
        <authorList>
            <consortium name="DOE Joint Genome Institute"/>
            <person name="Kuo A."/>
            <person name="Kohler A."/>
            <person name="Jargeat P."/>
            <person name="Nagy L.G."/>
            <person name="Floudas D."/>
            <person name="Copeland A."/>
            <person name="Barry K.W."/>
            <person name="Cichocki N."/>
            <person name="Veneault-Fourrey C."/>
            <person name="LaButti K."/>
            <person name="Lindquist E.A."/>
            <person name="Lipzen A."/>
            <person name="Lundell T."/>
            <person name="Morin E."/>
            <person name="Murat C."/>
            <person name="Sun H."/>
            <person name="Tunlid A."/>
            <person name="Henrissat B."/>
            <person name="Grigoriev I.V."/>
            <person name="Hibbett D.S."/>
            <person name="Martin F."/>
            <person name="Nordberg H.P."/>
            <person name="Cantor M.N."/>
            <person name="Hua S.X."/>
        </authorList>
    </citation>
    <scope>NUCLEOTIDE SEQUENCE [LARGE SCALE GENOMIC DNA]</scope>
    <source>
        <strain evidence="2 3">Ve08.2h10</strain>
    </source>
</reference>
<feature type="compositionally biased region" description="Basic and acidic residues" evidence="1">
    <location>
        <begin position="20"/>
        <end position="38"/>
    </location>
</feature>
<keyword evidence="3" id="KW-1185">Reference proteome</keyword>
<evidence type="ECO:0000313" key="3">
    <source>
        <dbReference type="Proteomes" id="UP000054538"/>
    </source>
</evidence>
<sequence length="71" mass="7770">MHDPGGSMDLPRSQPLSIRLKGEKSGVDLHGMEYDKDQGNLTTPRDPVGMQDSNKCHPNEPTEPPDKEEGA</sequence>
<dbReference type="Proteomes" id="UP000054538">
    <property type="component" value="Unassembled WGS sequence"/>
</dbReference>
<gene>
    <name evidence="2" type="ORF">PAXRUDRAFT_782617</name>
</gene>
<protein>
    <submittedName>
        <fullName evidence="2">Uncharacterized protein</fullName>
    </submittedName>
</protein>
<feature type="region of interest" description="Disordered" evidence="1">
    <location>
        <begin position="1"/>
        <end position="71"/>
    </location>
</feature>
<accession>A0A0D0D7J0</accession>
<dbReference type="HOGENOM" id="CLU_2740782_0_0_1"/>
<organism evidence="2 3">
    <name type="scientific">Paxillus rubicundulus Ve08.2h10</name>
    <dbReference type="NCBI Taxonomy" id="930991"/>
    <lineage>
        <taxon>Eukaryota</taxon>
        <taxon>Fungi</taxon>
        <taxon>Dikarya</taxon>
        <taxon>Basidiomycota</taxon>
        <taxon>Agaricomycotina</taxon>
        <taxon>Agaricomycetes</taxon>
        <taxon>Agaricomycetidae</taxon>
        <taxon>Boletales</taxon>
        <taxon>Paxilineae</taxon>
        <taxon>Paxillaceae</taxon>
        <taxon>Paxillus</taxon>
    </lineage>
</organism>